<accession>A0A2M8EN54</accession>
<protein>
    <submittedName>
        <fullName evidence="2">Uncharacterized protein</fullName>
    </submittedName>
</protein>
<dbReference type="EMBL" id="PFSI01000067">
    <property type="protein sequence ID" value="PJC24164.1"/>
    <property type="molecule type" value="Genomic_DNA"/>
</dbReference>
<evidence type="ECO:0000256" key="1">
    <source>
        <dbReference type="SAM" id="Phobius"/>
    </source>
</evidence>
<organism evidence="2 3">
    <name type="scientific">Candidatus Uhrbacteria bacterium CG_4_9_14_0_2_um_filter_41_50</name>
    <dbReference type="NCBI Taxonomy" id="1975031"/>
    <lineage>
        <taxon>Bacteria</taxon>
        <taxon>Candidatus Uhriibacteriota</taxon>
    </lineage>
</organism>
<sequence>MKDKTGKFASEVWEKVAGYLLAAFGLVAGLAWNDAIRALIARYYTVESDSLLAQLAYAIIITILVVIVSIIFVKLSKRNEKEK</sequence>
<keyword evidence="1" id="KW-0812">Transmembrane</keyword>
<name>A0A2M8EN54_9BACT</name>
<proteinExistence type="predicted"/>
<dbReference type="AlphaFoldDB" id="A0A2M8EN54"/>
<feature type="transmembrane region" description="Helical" evidence="1">
    <location>
        <begin position="52"/>
        <end position="73"/>
    </location>
</feature>
<keyword evidence="1" id="KW-1133">Transmembrane helix</keyword>
<feature type="transmembrane region" description="Helical" evidence="1">
    <location>
        <begin position="12"/>
        <end position="32"/>
    </location>
</feature>
<evidence type="ECO:0000313" key="2">
    <source>
        <dbReference type="EMBL" id="PJC24164.1"/>
    </source>
</evidence>
<dbReference type="InterPro" id="IPR043713">
    <property type="entry name" value="DUF5654"/>
</dbReference>
<dbReference type="Proteomes" id="UP000230251">
    <property type="component" value="Unassembled WGS sequence"/>
</dbReference>
<reference evidence="3" key="1">
    <citation type="submission" date="2017-09" db="EMBL/GenBank/DDBJ databases">
        <title>Depth-based differentiation of microbial function through sediment-hosted aquifers and enrichment of novel symbionts in the deep terrestrial subsurface.</title>
        <authorList>
            <person name="Probst A.J."/>
            <person name="Ladd B."/>
            <person name="Jarett J.K."/>
            <person name="Geller-Mcgrath D.E."/>
            <person name="Sieber C.M.K."/>
            <person name="Emerson J.B."/>
            <person name="Anantharaman K."/>
            <person name="Thomas B.C."/>
            <person name="Malmstrom R."/>
            <person name="Stieglmeier M."/>
            <person name="Klingl A."/>
            <person name="Woyke T."/>
            <person name="Ryan C.M."/>
            <person name="Banfield J.F."/>
        </authorList>
    </citation>
    <scope>NUCLEOTIDE SEQUENCE [LARGE SCALE GENOMIC DNA]</scope>
</reference>
<dbReference type="Pfam" id="PF18898">
    <property type="entry name" value="DUF5654"/>
    <property type="match status" value="1"/>
</dbReference>
<evidence type="ECO:0000313" key="3">
    <source>
        <dbReference type="Proteomes" id="UP000230251"/>
    </source>
</evidence>
<comment type="caution">
    <text evidence="2">The sequence shown here is derived from an EMBL/GenBank/DDBJ whole genome shotgun (WGS) entry which is preliminary data.</text>
</comment>
<gene>
    <name evidence="2" type="ORF">CO057_04395</name>
</gene>
<keyword evidence="1" id="KW-0472">Membrane</keyword>